<dbReference type="GeneID" id="104596996"/>
<keyword evidence="1" id="KW-0175">Coiled coil</keyword>
<protein>
    <submittedName>
        <fullName evidence="4">Uncharacterized protein LOC104596996 isoform X1</fullName>
    </submittedName>
</protein>
<feature type="region of interest" description="Disordered" evidence="2">
    <location>
        <begin position="1"/>
        <end position="119"/>
    </location>
</feature>
<name>A0A1U7ZSY0_NELNU</name>
<gene>
    <name evidence="4" type="primary">LOC104596996</name>
</gene>
<feature type="coiled-coil region" evidence="1">
    <location>
        <begin position="165"/>
        <end position="204"/>
    </location>
</feature>
<dbReference type="PANTHER" id="PTHR34468:SF2">
    <property type="entry name" value="MICROTUBULE-ASSOCIATED FUTSCH-LIKE PROTEIN"/>
    <property type="match status" value="1"/>
</dbReference>
<proteinExistence type="predicted"/>
<feature type="compositionally biased region" description="Basic and acidic residues" evidence="2">
    <location>
        <begin position="334"/>
        <end position="348"/>
    </location>
</feature>
<evidence type="ECO:0000313" key="3">
    <source>
        <dbReference type="Proteomes" id="UP000189703"/>
    </source>
</evidence>
<feature type="compositionally biased region" description="Basic and acidic residues" evidence="2">
    <location>
        <begin position="251"/>
        <end position="261"/>
    </location>
</feature>
<feature type="compositionally biased region" description="Polar residues" evidence="2">
    <location>
        <begin position="1"/>
        <end position="12"/>
    </location>
</feature>
<dbReference type="OMA" id="EMPMDVG"/>
<feature type="compositionally biased region" description="Polar residues" evidence="2">
    <location>
        <begin position="269"/>
        <end position="290"/>
    </location>
</feature>
<evidence type="ECO:0000256" key="2">
    <source>
        <dbReference type="SAM" id="MobiDB-lite"/>
    </source>
</evidence>
<dbReference type="AlphaFoldDB" id="A0A1U7ZSY0"/>
<keyword evidence="3" id="KW-1185">Reference proteome</keyword>
<feature type="region of interest" description="Disordered" evidence="2">
    <location>
        <begin position="212"/>
        <end position="355"/>
    </location>
</feature>
<reference evidence="4" key="1">
    <citation type="submission" date="2025-08" db="UniProtKB">
        <authorList>
            <consortium name="RefSeq"/>
        </authorList>
    </citation>
    <scope>IDENTIFICATION</scope>
</reference>
<dbReference type="PANTHER" id="PTHR34468">
    <property type="entry name" value="MICROTUBULE-ASSOCIATED FUTSCH-LIKE PROTEIN"/>
    <property type="match status" value="1"/>
</dbReference>
<dbReference type="KEGG" id="nnu:104596996"/>
<dbReference type="RefSeq" id="XP_010256658.1">
    <property type="nucleotide sequence ID" value="XM_010258356.2"/>
</dbReference>
<evidence type="ECO:0000256" key="1">
    <source>
        <dbReference type="SAM" id="Coils"/>
    </source>
</evidence>
<evidence type="ECO:0000313" key="4">
    <source>
        <dbReference type="RefSeq" id="XP_010256658.1"/>
    </source>
</evidence>
<organism evidence="3 4">
    <name type="scientific">Nelumbo nucifera</name>
    <name type="common">Sacred lotus</name>
    <dbReference type="NCBI Taxonomy" id="4432"/>
    <lineage>
        <taxon>Eukaryota</taxon>
        <taxon>Viridiplantae</taxon>
        <taxon>Streptophyta</taxon>
        <taxon>Embryophyta</taxon>
        <taxon>Tracheophyta</taxon>
        <taxon>Spermatophyta</taxon>
        <taxon>Magnoliopsida</taxon>
        <taxon>Proteales</taxon>
        <taxon>Nelumbonaceae</taxon>
        <taxon>Nelumbo</taxon>
    </lineage>
</organism>
<sequence length="355" mass="38876">MDSIKEQSSASARSKLRYPLRSSIKPKDDKPAMADVSSSSASKRGRPASNVSKSVSVLDLSGKDKYAKPPRRLSIPAKSTASPLPRPAGTITPISENRAKRPANGQRKSETPVSDASKSLNRRKFSVLSSASYWLSQIKLSESASKHSISLAFFKLGLEAGCEPLQRLREELKAYVRRHNLGELEELAKELLKIYNIMEDLEQLQISETISQVPEESSRSSDEDVHSYASSTEPRKLRLMSLNSESTQAAKVKETGKDGSRKKIAASKNRVSLNRNSTNAKSVTDIGSDNIQKKSQRLTGQSSKKEKDIKNQGKTASGEKALSGPIGGVEETSQEDKENMDAEQHMEEISLSEVA</sequence>
<dbReference type="OrthoDB" id="1930709at2759"/>
<accession>A0A1U7ZSY0</accession>
<feature type="compositionally biased region" description="Basic and acidic residues" evidence="2">
    <location>
        <begin position="216"/>
        <end position="226"/>
    </location>
</feature>
<dbReference type="Proteomes" id="UP000189703">
    <property type="component" value="Unplaced"/>
</dbReference>
<dbReference type="eggNOG" id="ENOG502R2QJ">
    <property type="taxonomic scope" value="Eukaryota"/>
</dbReference>